<evidence type="ECO:0000313" key="4">
    <source>
        <dbReference type="Proteomes" id="UP000076738"/>
    </source>
</evidence>
<evidence type="ECO:0000256" key="2">
    <source>
        <dbReference type="SAM" id="SignalP"/>
    </source>
</evidence>
<feature type="signal peptide" evidence="2">
    <location>
        <begin position="1"/>
        <end position="18"/>
    </location>
</feature>
<sequence>MHAFAFLAPFLLALSALSAPTPCEPATSVAAPASSAPPTSAAATTGGVDPSLVLQFGNNPNPNPDGTGNCDGAVKDASGNFIKVPCACPPDRQLFINDLSTNVAAGHCVNNTGVDLSFPSGNTAQEQFTRLQAMIDTMQNLNGEGKGCPIAATNWGAIQQQLTSEF</sequence>
<dbReference type="OrthoDB" id="2140240at2759"/>
<dbReference type="Proteomes" id="UP000076738">
    <property type="component" value="Unassembled WGS sequence"/>
</dbReference>
<evidence type="ECO:0000256" key="1">
    <source>
        <dbReference type="SAM" id="MobiDB-lite"/>
    </source>
</evidence>
<keyword evidence="2" id="KW-0732">Signal</keyword>
<feature type="chain" id="PRO_5007890394" evidence="2">
    <location>
        <begin position="19"/>
        <end position="166"/>
    </location>
</feature>
<feature type="compositionally biased region" description="Low complexity" evidence="1">
    <location>
        <begin position="26"/>
        <end position="45"/>
    </location>
</feature>
<dbReference type="AlphaFoldDB" id="A0A167ML93"/>
<feature type="region of interest" description="Disordered" evidence="1">
    <location>
        <begin position="26"/>
        <end position="47"/>
    </location>
</feature>
<reference evidence="3 4" key="1">
    <citation type="journal article" date="2016" name="Mol. Biol. Evol.">
        <title>Comparative Genomics of Early-Diverging Mushroom-Forming Fungi Provides Insights into the Origins of Lignocellulose Decay Capabilities.</title>
        <authorList>
            <person name="Nagy L.G."/>
            <person name="Riley R."/>
            <person name="Tritt A."/>
            <person name="Adam C."/>
            <person name="Daum C."/>
            <person name="Floudas D."/>
            <person name="Sun H."/>
            <person name="Yadav J.S."/>
            <person name="Pangilinan J."/>
            <person name="Larsson K.H."/>
            <person name="Matsuura K."/>
            <person name="Barry K."/>
            <person name="Labutti K."/>
            <person name="Kuo R."/>
            <person name="Ohm R.A."/>
            <person name="Bhattacharya S.S."/>
            <person name="Shirouzu T."/>
            <person name="Yoshinaga Y."/>
            <person name="Martin F.M."/>
            <person name="Grigoriev I.V."/>
            <person name="Hibbett D.S."/>
        </authorList>
    </citation>
    <scope>NUCLEOTIDE SEQUENCE [LARGE SCALE GENOMIC DNA]</scope>
    <source>
        <strain evidence="3 4">TUFC12733</strain>
    </source>
</reference>
<accession>A0A167ML93</accession>
<evidence type="ECO:0000313" key="3">
    <source>
        <dbReference type="EMBL" id="KZO96837.1"/>
    </source>
</evidence>
<name>A0A167ML93_CALVF</name>
<keyword evidence="4" id="KW-1185">Reference proteome</keyword>
<dbReference type="EMBL" id="KV417282">
    <property type="protein sequence ID" value="KZO96837.1"/>
    <property type="molecule type" value="Genomic_DNA"/>
</dbReference>
<organism evidence="3 4">
    <name type="scientific">Calocera viscosa (strain TUFC12733)</name>
    <dbReference type="NCBI Taxonomy" id="1330018"/>
    <lineage>
        <taxon>Eukaryota</taxon>
        <taxon>Fungi</taxon>
        <taxon>Dikarya</taxon>
        <taxon>Basidiomycota</taxon>
        <taxon>Agaricomycotina</taxon>
        <taxon>Dacrymycetes</taxon>
        <taxon>Dacrymycetales</taxon>
        <taxon>Dacrymycetaceae</taxon>
        <taxon>Calocera</taxon>
    </lineage>
</organism>
<gene>
    <name evidence="3" type="ORF">CALVIDRAFT_563481</name>
</gene>
<proteinExistence type="predicted"/>
<protein>
    <submittedName>
        <fullName evidence="3">Uncharacterized protein</fullName>
    </submittedName>
</protein>